<evidence type="ECO:0000313" key="2">
    <source>
        <dbReference type="EMBL" id="CAE8652877.1"/>
    </source>
</evidence>
<accession>A0A813IMC3</accession>
<gene>
    <name evidence="2" type="ORF">PGLA2088_LOCUS10011</name>
</gene>
<dbReference type="SMART" id="SM00333">
    <property type="entry name" value="TUDOR"/>
    <property type="match status" value="1"/>
</dbReference>
<protein>
    <recommendedName>
        <fullName evidence="1">Tudor domain-containing protein</fullName>
    </recommendedName>
</protein>
<feature type="domain" description="Tudor" evidence="1">
    <location>
        <begin position="74"/>
        <end position="132"/>
    </location>
</feature>
<evidence type="ECO:0000259" key="1">
    <source>
        <dbReference type="SMART" id="SM00333"/>
    </source>
</evidence>
<feature type="non-terminal residue" evidence="2">
    <location>
        <position position="240"/>
    </location>
</feature>
<organism evidence="2 3">
    <name type="scientific">Polarella glacialis</name>
    <name type="common">Dinoflagellate</name>
    <dbReference type="NCBI Taxonomy" id="89957"/>
    <lineage>
        <taxon>Eukaryota</taxon>
        <taxon>Sar</taxon>
        <taxon>Alveolata</taxon>
        <taxon>Dinophyceae</taxon>
        <taxon>Suessiales</taxon>
        <taxon>Suessiaceae</taxon>
        <taxon>Polarella</taxon>
    </lineage>
</organism>
<dbReference type="AlphaFoldDB" id="A0A813IMC3"/>
<sequence>MADKEEARLPPRVARGLRPPELESSCARLRVPQAAAEAIRKLLLTLEVELTVFCLWTAQKTDGAKEGSALDIDEDLVAGAAVSAKYDDGNWCDAVVVDVDPFSGTAKITWEYDGTTSDIDLQDLKLKPSEEVLAIFGPLRQRKMAAVKVMAAAEERCPGLWTSELLEAMDELRGSVGEDASVDVQVQPLSPDSGLRLPGSLQKGFKVSARRAEAAAGCFMHVLSSSALFVVGSREQRTRG</sequence>
<dbReference type="EMBL" id="CAJNNW010011194">
    <property type="protein sequence ID" value="CAE8652877.1"/>
    <property type="molecule type" value="Genomic_DNA"/>
</dbReference>
<name>A0A813IMC3_POLGL</name>
<evidence type="ECO:0000313" key="3">
    <source>
        <dbReference type="Proteomes" id="UP000626109"/>
    </source>
</evidence>
<dbReference type="Proteomes" id="UP000626109">
    <property type="component" value="Unassembled WGS sequence"/>
</dbReference>
<dbReference type="InterPro" id="IPR002999">
    <property type="entry name" value="Tudor"/>
</dbReference>
<proteinExistence type="predicted"/>
<reference evidence="2" key="1">
    <citation type="submission" date="2021-02" db="EMBL/GenBank/DDBJ databases">
        <authorList>
            <person name="Dougan E. K."/>
            <person name="Rhodes N."/>
            <person name="Thang M."/>
            <person name="Chan C."/>
        </authorList>
    </citation>
    <scope>NUCLEOTIDE SEQUENCE</scope>
</reference>
<comment type="caution">
    <text evidence="2">The sequence shown here is derived from an EMBL/GenBank/DDBJ whole genome shotgun (WGS) entry which is preliminary data.</text>
</comment>